<evidence type="ECO:0000256" key="6">
    <source>
        <dbReference type="ARBA" id="ARBA00023139"/>
    </source>
</evidence>
<keyword evidence="6" id="KW-0564">Palmitate</keyword>
<evidence type="ECO:0000256" key="4">
    <source>
        <dbReference type="ARBA" id="ARBA00022729"/>
    </source>
</evidence>
<evidence type="ECO:0000259" key="8">
    <source>
        <dbReference type="Pfam" id="PF05504"/>
    </source>
</evidence>
<dbReference type="Pfam" id="PF05504">
    <property type="entry name" value="Spore_GerAC"/>
    <property type="match status" value="1"/>
</dbReference>
<keyword evidence="3" id="KW-0309">Germination</keyword>
<dbReference type="Pfam" id="PF25198">
    <property type="entry name" value="Spore_GerAC_N"/>
    <property type="match status" value="1"/>
</dbReference>
<dbReference type="InterPro" id="IPR057336">
    <property type="entry name" value="GerAC_N"/>
</dbReference>
<keyword evidence="7" id="KW-0449">Lipoprotein</keyword>
<evidence type="ECO:0000256" key="7">
    <source>
        <dbReference type="ARBA" id="ARBA00023288"/>
    </source>
</evidence>
<sequence length="392" mass="43736">MRLLRKFGMTCFLLCILPLIGGCWDRTEVNDLGLIMAAGLDLAENGNVELSVQVFTPNQSSGEGGSNSLMGGGSGGNNSIIVQSATGTDFADAAAKLQEQMPRKVFWGHGEVFIFGEKLARQGILNQMDFIFRHPQPRERAYVFVSKGDAKEILKIIPKVERDVAETLREMAILPFGMGVSLKDLSEMLTGRSKAAVVPLVDKRVEPEGNTFPYITGAAVLKDGKLTGTFGDKVKRETQLIRNKLKRTNVTFPVSGNRGKDEGMMTVRIVKGRTSLIPVIRGHSWSIIVRFDAEASILQNETRVNVTKPQELRGVEEQLNKEIEKRVAETFRLIQRETGADIFGASDAFWRKYPKVWLKEQRRWDEIFPNVNVRTESRVKILSPGFSGKSYK</sequence>
<reference evidence="10 11" key="1">
    <citation type="submission" date="2021-03" db="EMBL/GenBank/DDBJ databases">
        <title>Antimicrobial resistance genes in bacteria isolated from Japanese honey, and their potential for conferring macrolide and lincosamide resistance in the American foulbrood pathogen Paenibacillus larvae.</title>
        <authorList>
            <person name="Okamoto M."/>
            <person name="Kumagai M."/>
            <person name="Kanamori H."/>
            <person name="Takamatsu D."/>
        </authorList>
    </citation>
    <scope>NUCLEOTIDE SEQUENCE [LARGE SCALE GENOMIC DNA]</scope>
    <source>
        <strain evidence="10 11">J21TS3</strain>
    </source>
</reference>
<organism evidence="10 11">
    <name type="scientific">Paenibacillus cookii</name>
    <dbReference type="NCBI Taxonomy" id="157839"/>
    <lineage>
        <taxon>Bacteria</taxon>
        <taxon>Bacillati</taxon>
        <taxon>Bacillota</taxon>
        <taxon>Bacilli</taxon>
        <taxon>Bacillales</taxon>
        <taxon>Paenibacillaceae</taxon>
        <taxon>Paenibacillus</taxon>
    </lineage>
</organism>
<dbReference type="InterPro" id="IPR046953">
    <property type="entry name" value="Spore_GerAC-like_C"/>
</dbReference>
<name>A0ABQ4LYB3_9BACL</name>
<dbReference type="PANTHER" id="PTHR35789:SF1">
    <property type="entry name" value="SPORE GERMINATION PROTEIN B3"/>
    <property type="match status" value="1"/>
</dbReference>
<dbReference type="Gene3D" id="3.30.300.210">
    <property type="entry name" value="Nutrient germinant receptor protein C, domain 3"/>
    <property type="match status" value="1"/>
</dbReference>
<evidence type="ECO:0000256" key="5">
    <source>
        <dbReference type="ARBA" id="ARBA00023136"/>
    </source>
</evidence>
<keyword evidence="5" id="KW-0472">Membrane</keyword>
<keyword evidence="4" id="KW-0732">Signal</keyword>
<dbReference type="PROSITE" id="PS51257">
    <property type="entry name" value="PROKAR_LIPOPROTEIN"/>
    <property type="match status" value="1"/>
</dbReference>
<evidence type="ECO:0000313" key="10">
    <source>
        <dbReference type="EMBL" id="GIO68275.1"/>
    </source>
</evidence>
<comment type="similarity">
    <text evidence="2">Belongs to the GerABKC lipoprotein family.</text>
</comment>
<feature type="domain" description="Spore germination GerAC-like C-terminal" evidence="8">
    <location>
        <begin position="216"/>
        <end position="385"/>
    </location>
</feature>
<evidence type="ECO:0000256" key="3">
    <source>
        <dbReference type="ARBA" id="ARBA00022544"/>
    </source>
</evidence>
<proteinExistence type="inferred from homology"/>
<dbReference type="RefSeq" id="WP_212950711.1">
    <property type="nucleotide sequence ID" value="NZ_BORW01000016.1"/>
</dbReference>
<dbReference type="EMBL" id="BORW01000016">
    <property type="protein sequence ID" value="GIO68275.1"/>
    <property type="molecule type" value="Genomic_DNA"/>
</dbReference>
<dbReference type="PANTHER" id="PTHR35789">
    <property type="entry name" value="SPORE GERMINATION PROTEIN B3"/>
    <property type="match status" value="1"/>
</dbReference>
<evidence type="ECO:0000256" key="2">
    <source>
        <dbReference type="ARBA" id="ARBA00007886"/>
    </source>
</evidence>
<evidence type="ECO:0000313" key="11">
    <source>
        <dbReference type="Proteomes" id="UP000680638"/>
    </source>
</evidence>
<gene>
    <name evidence="10" type="primary">gerKC</name>
    <name evidence="10" type="ORF">J21TS3_30960</name>
</gene>
<dbReference type="NCBIfam" id="TIGR02887">
    <property type="entry name" value="spore_ger_x_C"/>
    <property type="match status" value="1"/>
</dbReference>
<dbReference type="Proteomes" id="UP000680638">
    <property type="component" value="Unassembled WGS sequence"/>
</dbReference>
<accession>A0ABQ4LYB3</accession>
<protein>
    <submittedName>
        <fullName evidence="10">Germination protein GerKC</fullName>
    </submittedName>
</protein>
<comment type="subcellular location">
    <subcellularLocation>
        <location evidence="1">Membrane</location>
        <topology evidence="1">Lipid-anchor</topology>
    </subcellularLocation>
</comment>
<feature type="domain" description="Spore germination protein N-terminal" evidence="9">
    <location>
        <begin position="25"/>
        <end position="202"/>
    </location>
</feature>
<dbReference type="InterPro" id="IPR008844">
    <property type="entry name" value="Spore_GerAC-like"/>
</dbReference>
<evidence type="ECO:0000259" key="9">
    <source>
        <dbReference type="Pfam" id="PF25198"/>
    </source>
</evidence>
<dbReference type="InterPro" id="IPR038501">
    <property type="entry name" value="Spore_GerAC_C_sf"/>
</dbReference>
<evidence type="ECO:0000256" key="1">
    <source>
        <dbReference type="ARBA" id="ARBA00004635"/>
    </source>
</evidence>
<comment type="caution">
    <text evidence="10">The sequence shown here is derived from an EMBL/GenBank/DDBJ whole genome shotgun (WGS) entry which is preliminary data.</text>
</comment>
<keyword evidence="11" id="KW-1185">Reference proteome</keyword>